<sequence length="211" mass="23549">MESVATGRTGTRLRSSLVMMCMLLVLSGTAALMARAGADPLDPPGRDTVPPPLAPVKPMANWQPKFPFPFDQTRGNVTDADINAEREMCGWFNADYADLRLQIERFNNSVLSRNGNWNAEGIPERQAAMTANIDQSVDFLAPRTQSLTQSYDHAGDMYFPIYEGQSFYILWQNLSNVSAGIKGHQPTWFTGPSFQRVMHYGSKIQRSHVCD</sequence>
<reference evidence="1 2" key="2">
    <citation type="submission" date="2021-07" db="EMBL/GenBank/DDBJ databases">
        <authorList>
            <person name="Matsumoto Y."/>
            <person name="Motooka D."/>
            <person name="Nakamura S."/>
        </authorList>
    </citation>
    <scope>NUCLEOTIDE SEQUENCE [LARGE SCALE GENOMIC DNA]</scope>
    <source>
        <strain evidence="1 2">TY59</strain>
    </source>
</reference>
<proteinExistence type="predicted"/>
<evidence type="ECO:0000313" key="1">
    <source>
        <dbReference type="EMBL" id="BCZ22006.1"/>
    </source>
</evidence>
<protein>
    <submittedName>
        <fullName evidence="1">Uncharacterized protein</fullName>
    </submittedName>
</protein>
<dbReference type="Proteomes" id="UP000826012">
    <property type="component" value="Chromosome"/>
</dbReference>
<gene>
    <name evidence="1" type="ORF">MTY59_18610</name>
</gene>
<organism evidence="1 2">
    <name type="scientific">Mycobacterium senriense</name>
    <dbReference type="NCBI Taxonomy" id="2775496"/>
    <lineage>
        <taxon>Bacteria</taxon>
        <taxon>Bacillati</taxon>
        <taxon>Actinomycetota</taxon>
        <taxon>Actinomycetes</taxon>
        <taxon>Mycobacteriales</taxon>
        <taxon>Mycobacteriaceae</taxon>
        <taxon>Mycobacterium</taxon>
        <taxon>Mycobacterium avium complex (MAC)</taxon>
    </lineage>
</organism>
<name>A0ABM7SQD5_9MYCO</name>
<reference evidence="1 2" key="1">
    <citation type="submission" date="2021-07" db="EMBL/GenBank/DDBJ databases">
        <title>Complete genome sequence of nontuberculous Mycobacterium sp. TY59.</title>
        <authorList>
            <person name="Fukushima K."/>
        </authorList>
    </citation>
    <scope>NUCLEOTIDE SEQUENCE [LARGE SCALE GENOMIC DNA]</scope>
    <source>
        <strain evidence="1 2">TY59</strain>
    </source>
</reference>
<evidence type="ECO:0000313" key="2">
    <source>
        <dbReference type="Proteomes" id="UP000826012"/>
    </source>
</evidence>
<accession>A0ABM7SQD5</accession>
<dbReference type="EMBL" id="AP024828">
    <property type="protein sequence ID" value="BCZ22006.1"/>
    <property type="molecule type" value="Genomic_DNA"/>
</dbReference>
<keyword evidence="2" id="KW-1185">Reference proteome</keyword>